<accession>A0A1F5E306</accession>
<gene>
    <name evidence="1" type="ORF">A2160_04030</name>
</gene>
<reference evidence="1 2" key="1">
    <citation type="journal article" date="2016" name="Nat. Commun.">
        <title>Thousands of microbial genomes shed light on interconnected biogeochemical processes in an aquifer system.</title>
        <authorList>
            <person name="Anantharaman K."/>
            <person name="Brown C.T."/>
            <person name="Hug L.A."/>
            <person name="Sharon I."/>
            <person name="Castelle C.J."/>
            <person name="Probst A.J."/>
            <person name="Thomas B.C."/>
            <person name="Singh A."/>
            <person name="Wilkins M.J."/>
            <person name="Karaoz U."/>
            <person name="Brodie E.L."/>
            <person name="Williams K.H."/>
            <person name="Hubbard S.S."/>
            <person name="Banfield J.F."/>
        </authorList>
    </citation>
    <scope>NUCLEOTIDE SEQUENCE [LARGE SCALE GENOMIC DNA]</scope>
</reference>
<name>A0A1F5E306_9BACT</name>
<comment type="caution">
    <text evidence="1">The sequence shown here is derived from an EMBL/GenBank/DDBJ whole genome shotgun (WGS) entry which is preliminary data.</text>
</comment>
<sequence>MPVSEEVDIEVLKAKARAAGAFPETVEIVFGHPLWARREQLMMNFPSPDVFAEIDRVDRAIIEALGQQGVPYPRNHTQFLVVITSPYYEPR</sequence>
<evidence type="ECO:0000313" key="1">
    <source>
        <dbReference type="EMBL" id="OGD61807.1"/>
    </source>
</evidence>
<dbReference type="EMBL" id="MEZK01000032">
    <property type="protein sequence ID" value="OGD61807.1"/>
    <property type="molecule type" value="Genomic_DNA"/>
</dbReference>
<dbReference type="STRING" id="1797457.A2160_04030"/>
<dbReference type="AlphaFoldDB" id="A0A1F5E306"/>
<organism evidence="1 2">
    <name type="scientific">Candidatus Beckwithbacteria bacterium RBG_13_42_9</name>
    <dbReference type="NCBI Taxonomy" id="1797457"/>
    <lineage>
        <taxon>Bacteria</taxon>
        <taxon>Candidatus Beckwithiibacteriota</taxon>
    </lineage>
</organism>
<proteinExistence type="predicted"/>
<protein>
    <submittedName>
        <fullName evidence="1">Uncharacterized protein</fullName>
    </submittedName>
</protein>
<evidence type="ECO:0000313" key="2">
    <source>
        <dbReference type="Proteomes" id="UP000177006"/>
    </source>
</evidence>
<dbReference type="Proteomes" id="UP000177006">
    <property type="component" value="Unassembled WGS sequence"/>
</dbReference>